<protein>
    <submittedName>
        <fullName evidence="1">CLUMA_CG006110, isoform A</fullName>
    </submittedName>
</protein>
<proteinExistence type="predicted"/>
<keyword evidence="2" id="KW-1185">Reference proteome</keyword>
<reference evidence="1 2" key="1">
    <citation type="submission" date="2015-04" db="EMBL/GenBank/DDBJ databases">
        <authorList>
            <person name="Syromyatnikov M.Y."/>
            <person name="Popov V.N."/>
        </authorList>
    </citation>
    <scope>NUCLEOTIDE SEQUENCE [LARGE SCALE GENOMIC DNA]</scope>
</reference>
<accession>A0A1J1HWX8</accession>
<dbReference type="EMBL" id="CVRI01000030">
    <property type="protein sequence ID" value="CRK92525.1"/>
    <property type="molecule type" value="Genomic_DNA"/>
</dbReference>
<evidence type="ECO:0000313" key="1">
    <source>
        <dbReference type="EMBL" id="CRK92525.1"/>
    </source>
</evidence>
<dbReference type="Proteomes" id="UP000183832">
    <property type="component" value="Unassembled WGS sequence"/>
</dbReference>
<organism evidence="1 2">
    <name type="scientific">Clunio marinus</name>
    <dbReference type="NCBI Taxonomy" id="568069"/>
    <lineage>
        <taxon>Eukaryota</taxon>
        <taxon>Metazoa</taxon>
        <taxon>Ecdysozoa</taxon>
        <taxon>Arthropoda</taxon>
        <taxon>Hexapoda</taxon>
        <taxon>Insecta</taxon>
        <taxon>Pterygota</taxon>
        <taxon>Neoptera</taxon>
        <taxon>Endopterygota</taxon>
        <taxon>Diptera</taxon>
        <taxon>Nematocera</taxon>
        <taxon>Chironomoidea</taxon>
        <taxon>Chironomidae</taxon>
        <taxon>Clunio</taxon>
    </lineage>
</organism>
<sequence length="74" mass="8339">MTMTKSFPEIESIIQIASSFSFGYLLKYFAFECEDNAKQICGSLIKLILGTRAYRTLTTSMATQQDILFAIVDL</sequence>
<dbReference type="AlphaFoldDB" id="A0A1J1HWX8"/>
<evidence type="ECO:0000313" key="2">
    <source>
        <dbReference type="Proteomes" id="UP000183832"/>
    </source>
</evidence>
<gene>
    <name evidence="1" type="ORF">CLUMA_CG006110</name>
</gene>
<name>A0A1J1HWX8_9DIPT</name>